<dbReference type="InterPro" id="IPR050229">
    <property type="entry name" value="GlpE_sulfurtransferase"/>
</dbReference>
<name>A0ABS8XQA3_9BURK</name>
<dbReference type="Proteomes" id="UP001200741">
    <property type="component" value="Unassembled WGS sequence"/>
</dbReference>
<keyword evidence="3" id="KW-1185">Reference proteome</keyword>
<dbReference type="CDD" id="cd00158">
    <property type="entry name" value="RHOD"/>
    <property type="match status" value="1"/>
</dbReference>
<dbReference type="RefSeq" id="WP_233371938.1">
    <property type="nucleotide sequence ID" value="NZ_JAJTWU010000003.1"/>
</dbReference>
<reference evidence="2 3" key="1">
    <citation type="submission" date="2021-12" db="EMBL/GenBank/DDBJ databases">
        <title>Genome seq of P8.</title>
        <authorList>
            <person name="Seo T."/>
        </authorList>
    </citation>
    <scope>NUCLEOTIDE SEQUENCE [LARGE SCALE GENOMIC DNA]</scope>
    <source>
        <strain evidence="2 3">P8</strain>
    </source>
</reference>
<dbReference type="InterPro" id="IPR001763">
    <property type="entry name" value="Rhodanese-like_dom"/>
</dbReference>
<sequence>MNFLLQNWYLILAALVSGGMLLWPLVASGAQGTALSTAEAVRLINREKGVLIDVSEPQEFAQGHAAGARNIPFGQIEGHKSLPSNKALPLVLVCPTGARAGRAAGMLRKLGYEKAQAVTGGLKAWRDANLPVEKSAAAN</sequence>
<evidence type="ECO:0000313" key="2">
    <source>
        <dbReference type="EMBL" id="MCE4554934.1"/>
    </source>
</evidence>
<evidence type="ECO:0000313" key="3">
    <source>
        <dbReference type="Proteomes" id="UP001200741"/>
    </source>
</evidence>
<dbReference type="EMBL" id="JAJTWU010000003">
    <property type="protein sequence ID" value="MCE4554934.1"/>
    <property type="molecule type" value="Genomic_DNA"/>
</dbReference>
<gene>
    <name evidence="2" type="ORF">LXT13_10905</name>
</gene>
<dbReference type="SMART" id="SM00450">
    <property type="entry name" value="RHOD"/>
    <property type="match status" value="1"/>
</dbReference>
<dbReference type="PANTHER" id="PTHR43031">
    <property type="entry name" value="FAD-DEPENDENT OXIDOREDUCTASE"/>
    <property type="match status" value="1"/>
</dbReference>
<organism evidence="2 3">
    <name type="scientific">Pelomonas cellulosilytica</name>
    <dbReference type="NCBI Taxonomy" id="2906762"/>
    <lineage>
        <taxon>Bacteria</taxon>
        <taxon>Pseudomonadati</taxon>
        <taxon>Pseudomonadota</taxon>
        <taxon>Betaproteobacteria</taxon>
        <taxon>Burkholderiales</taxon>
        <taxon>Sphaerotilaceae</taxon>
        <taxon>Roseateles</taxon>
    </lineage>
</organism>
<dbReference type="Pfam" id="PF00581">
    <property type="entry name" value="Rhodanese"/>
    <property type="match status" value="1"/>
</dbReference>
<protein>
    <submittedName>
        <fullName evidence="2">Rhodanese-like domain-containing protein</fullName>
    </submittedName>
</protein>
<evidence type="ECO:0000259" key="1">
    <source>
        <dbReference type="PROSITE" id="PS50206"/>
    </source>
</evidence>
<dbReference type="SUPFAM" id="SSF52821">
    <property type="entry name" value="Rhodanese/Cell cycle control phosphatase"/>
    <property type="match status" value="1"/>
</dbReference>
<dbReference type="PROSITE" id="PS50206">
    <property type="entry name" value="RHODANESE_3"/>
    <property type="match status" value="1"/>
</dbReference>
<comment type="caution">
    <text evidence="2">The sequence shown here is derived from an EMBL/GenBank/DDBJ whole genome shotgun (WGS) entry which is preliminary data.</text>
</comment>
<accession>A0ABS8XQA3</accession>
<dbReference type="Gene3D" id="3.40.250.10">
    <property type="entry name" value="Rhodanese-like domain"/>
    <property type="match status" value="1"/>
</dbReference>
<feature type="domain" description="Rhodanese" evidence="1">
    <location>
        <begin position="45"/>
        <end position="134"/>
    </location>
</feature>
<dbReference type="InterPro" id="IPR036873">
    <property type="entry name" value="Rhodanese-like_dom_sf"/>
</dbReference>
<dbReference type="PANTHER" id="PTHR43031:SF18">
    <property type="entry name" value="RHODANESE-RELATED SULFURTRANSFERASES"/>
    <property type="match status" value="1"/>
</dbReference>
<proteinExistence type="predicted"/>